<dbReference type="InterPro" id="IPR020449">
    <property type="entry name" value="Tscrpt_reg_AraC-type_HTH"/>
</dbReference>
<dbReference type="RefSeq" id="WP_123043364.1">
    <property type="nucleotide sequence ID" value="NZ_CP033433.1"/>
</dbReference>
<keyword evidence="3" id="KW-0804">Transcription</keyword>
<evidence type="ECO:0000259" key="5">
    <source>
        <dbReference type="PROSITE" id="PS01124"/>
    </source>
</evidence>
<dbReference type="InterPro" id="IPR001789">
    <property type="entry name" value="Sig_transdc_resp-reg_receiver"/>
</dbReference>
<feature type="domain" description="Response regulatory" evidence="6">
    <location>
        <begin position="3"/>
        <end position="120"/>
    </location>
</feature>
<evidence type="ECO:0000313" key="8">
    <source>
        <dbReference type="Proteomes" id="UP000269097"/>
    </source>
</evidence>
<dbReference type="Gene3D" id="1.10.10.60">
    <property type="entry name" value="Homeodomain-like"/>
    <property type="match status" value="2"/>
</dbReference>
<dbReference type="PANTHER" id="PTHR43280">
    <property type="entry name" value="ARAC-FAMILY TRANSCRIPTIONAL REGULATOR"/>
    <property type="match status" value="1"/>
</dbReference>
<organism evidence="7 8">
    <name type="scientific">Cohnella candidum</name>
    <dbReference type="NCBI Taxonomy" id="2674991"/>
    <lineage>
        <taxon>Bacteria</taxon>
        <taxon>Bacillati</taxon>
        <taxon>Bacillota</taxon>
        <taxon>Bacilli</taxon>
        <taxon>Bacillales</taxon>
        <taxon>Paenibacillaceae</taxon>
        <taxon>Cohnella</taxon>
    </lineage>
</organism>
<dbReference type="Pfam" id="PF12833">
    <property type="entry name" value="HTH_18"/>
    <property type="match status" value="1"/>
</dbReference>
<dbReference type="GO" id="GO:0043565">
    <property type="term" value="F:sequence-specific DNA binding"/>
    <property type="evidence" value="ECO:0007669"/>
    <property type="project" value="InterPro"/>
</dbReference>
<feature type="modified residue" description="4-aspartylphosphate" evidence="4">
    <location>
        <position position="55"/>
    </location>
</feature>
<dbReference type="SMART" id="SM00448">
    <property type="entry name" value="REC"/>
    <property type="match status" value="1"/>
</dbReference>
<dbReference type="Pfam" id="PF00072">
    <property type="entry name" value="Response_reg"/>
    <property type="match status" value="1"/>
</dbReference>
<dbReference type="GO" id="GO:0003700">
    <property type="term" value="F:DNA-binding transcription factor activity"/>
    <property type="evidence" value="ECO:0007669"/>
    <property type="project" value="InterPro"/>
</dbReference>
<evidence type="ECO:0000256" key="2">
    <source>
        <dbReference type="ARBA" id="ARBA00023125"/>
    </source>
</evidence>
<keyword evidence="4" id="KW-0597">Phosphoprotein</keyword>
<accession>A0A3G3K466</accession>
<evidence type="ECO:0000259" key="6">
    <source>
        <dbReference type="PROSITE" id="PS50110"/>
    </source>
</evidence>
<dbReference type="SUPFAM" id="SSF52172">
    <property type="entry name" value="CheY-like"/>
    <property type="match status" value="1"/>
</dbReference>
<reference evidence="7 8" key="1">
    <citation type="submission" date="2018-10" db="EMBL/GenBank/DDBJ databases">
        <title>Genome Sequence of Cohnella sp.</title>
        <authorList>
            <person name="Srinivasan S."/>
            <person name="Kim M.K."/>
        </authorList>
    </citation>
    <scope>NUCLEOTIDE SEQUENCE [LARGE SCALE GENOMIC DNA]</scope>
    <source>
        <strain evidence="7 8">18JY8-7</strain>
    </source>
</reference>
<keyword evidence="8" id="KW-1185">Reference proteome</keyword>
<dbReference type="KEGG" id="coh:EAV92_23700"/>
<dbReference type="Gene3D" id="3.40.50.2300">
    <property type="match status" value="1"/>
</dbReference>
<dbReference type="SMART" id="SM00342">
    <property type="entry name" value="HTH_ARAC"/>
    <property type="match status" value="1"/>
</dbReference>
<protein>
    <submittedName>
        <fullName evidence="7">Response regulator</fullName>
    </submittedName>
</protein>
<dbReference type="SUPFAM" id="SSF46689">
    <property type="entry name" value="Homeodomain-like"/>
    <property type="match status" value="2"/>
</dbReference>
<dbReference type="PANTHER" id="PTHR43280:SF2">
    <property type="entry name" value="HTH-TYPE TRANSCRIPTIONAL REGULATOR EXSA"/>
    <property type="match status" value="1"/>
</dbReference>
<dbReference type="InterPro" id="IPR018060">
    <property type="entry name" value="HTH_AraC"/>
</dbReference>
<dbReference type="InterPro" id="IPR011006">
    <property type="entry name" value="CheY-like_superfamily"/>
</dbReference>
<dbReference type="PRINTS" id="PR00032">
    <property type="entry name" value="HTHARAC"/>
</dbReference>
<dbReference type="PROSITE" id="PS01124">
    <property type="entry name" value="HTH_ARAC_FAMILY_2"/>
    <property type="match status" value="1"/>
</dbReference>
<keyword evidence="2" id="KW-0238">DNA-binding</keyword>
<gene>
    <name evidence="7" type="ORF">EAV92_23700</name>
</gene>
<dbReference type="InterPro" id="IPR009057">
    <property type="entry name" value="Homeodomain-like_sf"/>
</dbReference>
<name>A0A3G3K466_9BACL</name>
<evidence type="ECO:0000256" key="4">
    <source>
        <dbReference type="PROSITE-ProRule" id="PRU00169"/>
    </source>
</evidence>
<dbReference type="PROSITE" id="PS50110">
    <property type="entry name" value="RESPONSE_REGULATORY"/>
    <property type="match status" value="1"/>
</dbReference>
<evidence type="ECO:0000256" key="1">
    <source>
        <dbReference type="ARBA" id="ARBA00023015"/>
    </source>
</evidence>
<proteinExistence type="predicted"/>
<dbReference type="CDD" id="cd17536">
    <property type="entry name" value="REC_YesN-like"/>
    <property type="match status" value="1"/>
</dbReference>
<feature type="domain" description="HTH araC/xylS-type" evidence="5">
    <location>
        <begin position="346"/>
        <end position="445"/>
    </location>
</feature>
<dbReference type="AlphaFoldDB" id="A0A3G3K466"/>
<evidence type="ECO:0000313" key="7">
    <source>
        <dbReference type="EMBL" id="AYQ75283.1"/>
    </source>
</evidence>
<evidence type="ECO:0000256" key="3">
    <source>
        <dbReference type="ARBA" id="ARBA00023163"/>
    </source>
</evidence>
<dbReference type="Proteomes" id="UP000269097">
    <property type="component" value="Chromosome"/>
</dbReference>
<dbReference type="GO" id="GO:0000160">
    <property type="term" value="P:phosphorelay signal transduction system"/>
    <property type="evidence" value="ECO:0007669"/>
    <property type="project" value="InterPro"/>
</dbReference>
<keyword evidence="1" id="KW-0805">Transcription regulation</keyword>
<dbReference type="EMBL" id="CP033433">
    <property type="protein sequence ID" value="AYQ75283.1"/>
    <property type="molecule type" value="Genomic_DNA"/>
</dbReference>
<sequence>MRNVLVVDDEINICEGIRTVLLEAGFGIEHVWMARNGYEALDYLRMEAVDLMISDIRMDEMDGLELLGAVNLEKPNLPVIIISAHEQFSYAQEVLRMGAKDYFVKPIDVPLFLKSVRKWLEAGEIAAREMTASSLTKAFERADLPPPETYVLNELLETPGLTEREVRAVWNRAGLPDSGPYFCLMRVRLALGEGGSRKEAVSSLKDRNLFKYAAANVIAESLQQWAPVIIPQPGSEITIVLPFNEEEYGRLPVQPGHRLGMLGQLVRDNISTYLRIPNAVGISSVKFGLQSLHDLKNESSKALAWQEMMPDQSVFYIQDFDDYKAEPDGSETGKEAFGVVNHSLLQKIQAFLKDNCNQKGLKLQDIADHVHLSTNHISYLFRKFLKMTVWDYVLKLRMEQAKKLLLTTDMKRYEIAEAIGYEAPEHFSKLFKKYYGVSPSEIRSAGSETPD</sequence>